<dbReference type="Pfam" id="PF13637">
    <property type="entry name" value="Ank_4"/>
    <property type="match status" value="2"/>
</dbReference>
<feature type="compositionally biased region" description="Basic and acidic residues" evidence="16">
    <location>
        <begin position="2844"/>
        <end position="2866"/>
    </location>
</feature>
<dbReference type="GO" id="GO:0005764">
    <property type="term" value="C:lysosome"/>
    <property type="evidence" value="ECO:0007669"/>
    <property type="project" value="UniProtKB-SubCell"/>
</dbReference>
<dbReference type="PROSITE" id="PS51145">
    <property type="entry name" value="ZU5"/>
    <property type="match status" value="2"/>
</dbReference>
<feature type="repeat" description="ANK" evidence="15">
    <location>
        <begin position="691"/>
        <end position="723"/>
    </location>
</feature>
<dbReference type="InterPro" id="IPR000488">
    <property type="entry name" value="Death_dom"/>
</dbReference>
<evidence type="ECO:0000256" key="3">
    <source>
        <dbReference type="ARBA" id="ARBA00022475"/>
    </source>
</evidence>
<dbReference type="FunFam" id="2.60.220.30:FF:000001">
    <property type="entry name" value="Ankyrin-3 isoform 2"/>
    <property type="match status" value="1"/>
</dbReference>
<protein>
    <submittedName>
        <fullName evidence="19">Ankyrin 2</fullName>
    </submittedName>
</protein>
<feature type="repeat" description="ANK" evidence="15">
    <location>
        <begin position="592"/>
        <end position="624"/>
    </location>
</feature>
<feature type="region of interest" description="Disordered" evidence="16">
    <location>
        <begin position="1585"/>
        <end position="1877"/>
    </location>
</feature>
<reference evidence="19" key="3">
    <citation type="submission" date="2025-09" db="UniProtKB">
        <authorList>
            <consortium name="Ensembl"/>
        </authorList>
    </citation>
    <scope>IDENTIFICATION</scope>
</reference>
<evidence type="ECO:0000256" key="11">
    <source>
        <dbReference type="ARBA" id="ARBA00023228"/>
    </source>
</evidence>
<feature type="repeat" description="ANK" evidence="15">
    <location>
        <begin position="80"/>
        <end position="112"/>
    </location>
</feature>
<dbReference type="GO" id="GO:0007165">
    <property type="term" value="P:signal transduction"/>
    <property type="evidence" value="ECO:0007669"/>
    <property type="project" value="InterPro"/>
</dbReference>
<feature type="compositionally biased region" description="Basic and acidic residues" evidence="16">
    <location>
        <begin position="1781"/>
        <end position="1805"/>
    </location>
</feature>
<feature type="repeat" description="ANK" evidence="15">
    <location>
        <begin position="427"/>
        <end position="459"/>
    </location>
</feature>
<dbReference type="PANTHER" id="PTHR24123:SF49">
    <property type="entry name" value="ANKYRIN-2-LIKE ISOFORM X1"/>
    <property type="match status" value="1"/>
</dbReference>
<evidence type="ECO:0000256" key="1">
    <source>
        <dbReference type="ARBA" id="ARBA00004245"/>
    </source>
</evidence>
<dbReference type="GeneTree" id="ENSGT00940000155279"/>
<feature type="compositionally biased region" description="Basic and acidic residues" evidence="16">
    <location>
        <begin position="2293"/>
        <end position="2308"/>
    </location>
</feature>
<dbReference type="InterPro" id="IPR002110">
    <property type="entry name" value="Ankyrin_rpt"/>
</dbReference>
<organism evidence="19 20">
    <name type="scientific">Podarcis muralis</name>
    <name type="common">Wall lizard</name>
    <name type="synonym">Lacerta muralis</name>
    <dbReference type="NCBI Taxonomy" id="64176"/>
    <lineage>
        <taxon>Eukaryota</taxon>
        <taxon>Metazoa</taxon>
        <taxon>Chordata</taxon>
        <taxon>Craniata</taxon>
        <taxon>Vertebrata</taxon>
        <taxon>Euteleostomi</taxon>
        <taxon>Lepidosauria</taxon>
        <taxon>Squamata</taxon>
        <taxon>Bifurcata</taxon>
        <taxon>Unidentata</taxon>
        <taxon>Episquamata</taxon>
        <taxon>Laterata</taxon>
        <taxon>Lacertibaenia</taxon>
        <taxon>Lacertidae</taxon>
        <taxon>Podarcis</taxon>
    </lineage>
</organism>
<keyword evidence="4" id="KW-0963">Cytoplasm</keyword>
<proteinExistence type="predicted"/>
<evidence type="ECO:0000256" key="7">
    <source>
        <dbReference type="ARBA" id="ARBA00023018"/>
    </source>
</evidence>
<feature type="repeat" description="ANK" evidence="15">
    <location>
        <begin position="262"/>
        <end position="294"/>
    </location>
</feature>
<feature type="region of interest" description="Disordered" evidence="16">
    <location>
        <begin position="1940"/>
        <end position="2031"/>
    </location>
</feature>
<keyword evidence="3" id="KW-1003">Cell membrane</keyword>
<dbReference type="GO" id="GO:0005856">
    <property type="term" value="C:cytoskeleton"/>
    <property type="evidence" value="ECO:0007669"/>
    <property type="project" value="UniProtKB-SubCell"/>
</dbReference>
<evidence type="ECO:0000256" key="6">
    <source>
        <dbReference type="ARBA" id="ARBA00022737"/>
    </source>
</evidence>
<evidence type="ECO:0000313" key="19">
    <source>
        <dbReference type="Ensembl" id="ENSPMRP00000014438.1"/>
    </source>
</evidence>
<evidence type="ECO:0000256" key="10">
    <source>
        <dbReference type="ARBA" id="ARBA00023212"/>
    </source>
</evidence>
<keyword evidence="9" id="KW-0472">Membrane</keyword>
<feature type="repeat" description="ANK" evidence="15">
    <location>
        <begin position="134"/>
        <end position="166"/>
    </location>
</feature>
<dbReference type="FunFam" id="1.25.40.20:FF:000003">
    <property type="entry name" value="Ankyrin, isoform B"/>
    <property type="match status" value="1"/>
</dbReference>
<dbReference type="GO" id="GO:0045211">
    <property type="term" value="C:postsynaptic membrane"/>
    <property type="evidence" value="ECO:0007669"/>
    <property type="project" value="UniProtKB-SubCell"/>
</dbReference>
<keyword evidence="10" id="KW-0206">Cytoskeleton</keyword>
<evidence type="ECO:0000256" key="14">
    <source>
        <dbReference type="ARBA" id="ARBA00034100"/>
    </source>
</evidence>
<feature type="compositionally biased region" description="Polar residues" evidence="16">
    <location>
        <begin position="1983"/>
        <end position="1994"/>
    </location>
</feature>
<dbReference type="FunFam" id="1.25.40.20:FF:000002">
    <property type="entry name" value="Ankyrin-2 isoform 2"/>
    <property type="match status" value="1"/>
</dbReference>
<feature type="compositionally biased region" description="Low complexity" evidence="16">
    <location>
        <begin position="2246"/>
        <end position="2264"/>
    </location>
</feature>
<dbReference type="GO" id="GO:0030315">
    <property type="term" value="C:T-tubule"/>
    <property type="evidence" value="ECO:0007669"/>
    <property type="project" value="UniProtKB-SubCell"/>
</dbReference>
<feature type="repeat" description="ANK" evidence="15">
    <location>
        <begin position="724"/>
        <end position="756"/>
    </location>
</feature>
<feature type="compositionally biased region" description="Low complexity" evidence="16">
    <location>
        <begin position="2564"/>
        <end position="2573"/>
    </location>
</feature>
<feature type="repeat" description="ANK" evidence="15">
    <location>
        <begin position="658"/>
        <end position="690"/>
    </location>
</feature>
<feature type="domain" description="ZU5" evidence="18">
    <location>
        <begin position="1089"/>
        <end position="1235"/>
    </location>
</feature>
<feature type="compositionally biased region" description="Polar residues" evidence="16">
    <location>
        <begin position="2266"/>
        <end position="2276"/>
    </location>
</feature>
<dbReference type="Gene3D" id="2.60.220.30">
    <property type="match status" value="2"/>
</dbReference>
<feature type="repeat" description="ANK" evidence="15">
    <location>
        <begin position="493"/>
        <end position="525"/>
    </location>
</feature>
<dbReference type="Gene3D" id="1.10.533.10">
    <property type="entry name" value="Death Domain, Fas"/>
    <property type="match status" value="1"/>
</dbReference>
<evidence type="ECO:0000259" key="18">
    <source>
        <dbReference type="PROSITE" id="PS51145"/>
    </source>
</evidence>
<feature type="region of interest" description="Disordered" evidence="16">
    <location>
        <begin position="2623"/>
        <end position="2648"/>
    </location>
</feature>
<feature type="repeat" description="ANK" evidence="15">
    <location>
        <begin position="757"/>
        <end position="789"/>
    </location>
</feature>
<dbReference type="InterPro" id="IPR000906">
    <property type="entry name" value="ZU5_dom"/>
</dbReference>
<feature type="repeat" description="ANK" evidence="15">
    <location>
        <begin position="328"/>
        <end position="360"/>
    </location>
</feature>
<dbReference type="Gene3D" id="2.60.40.2660">
    <property type="match status" value="1"/>
</dbReference>
<feature type="compositionally biased region" description="Basic and acidic residues" evidence="16">
    <location>
        <begin position="1587"/>
        <end position="1602"/>
    </location>
</feature>
<feature type="repeat" description="ANK" evidence="15">
    <location>
        <begin position="526"/>
        <end position="558"/>
    </location>
</feature>
<feature type="region of interest" description="Disordered" evidence="16">
    <location>
        <begin position="2559"/>
        <end position="2585"/>
    </location>
</feature>
<evidence type="ECO:0000256" key="4">
    <source>
        <dbReference type="ARBA" id="ARBA00022490"/>
    </source>
</evidence>
<evidence type="ECO:0000259" key="17">
    <source>
        <dbReference type="PROSITE" id="PS50017"/>
    </source>
</evidence>
<comment type="subcellular location">
    <subcellularLocation>
        <location evidence="13">Cell membrane</location>
        <location evidence="13">Sarcolemma</location>
        <location evidence="13">T-tubule</location>
    </subcellularLocation>
    <subcellularLocation>
        <location evidence="1">Cytoplasm</location>
        <location evidence="1">Cytoskeleton</location>
    </subcellularLocation>
    <subcellularLocation>
        <location evidence="2">Lysosome</location>
    </subcellularLocation>
    <subcellularLocation>
        <location evidence="14">Postsynaptic cell membrane</location>
    </subcellularLocation>
</comment>
<feature type="repeat" description="ANK" evidence="15">
    <location>
        <begin position="394"/>
        <end position="426"/>
    </location>
</feature>
<evidence type="ECO:0000256" key="9">
    <source>
        <dbReference type="ARBA" id="ARBA00023136"/>
    </source>
</evidence>
<dbReference type="FunFam" id="1.25.40.20:FF:000001">
    <property type="entry name" value="Ankyrin-2 isoform 2"/>
    <property type="match status" value="1"/>
</dbReference>
<feature type="region of interest" description="Disordered" evidence="16">
    <location>
        <begin position="2695"/>
        <end position="2733"/>
    </location>
</feature>
<keyword evidence="12" id="KW-0628">Postsynaptic cell membrane</keyword>
<dbReference type="PRINTS" id="PR01415">
    <property type="entry name" value="ANKYRIN"/>
</dbReference>
<feature type="compositionally biased region" description="Basic and acidic residues" evidence="16">
    <location>
        <begin position="2884"/>
        <end position="2903"/>
    </location>
</feature>
<feature type="compositionally biased region" description="Low complexity" evidence="16">
    <location>
        <begin position="2785"/>
        <end position="2800"/>
    </location>
</feature>
<feature type="repeat" description="ANK" evidence="15">
    <location>
        <begin position="361"/>
        <end position="393"/>
    </location>
</feature>
<dbReference type="InterPro" id="IPR036770">
    <property type="entry name" value="Ankyrin_rpt-contain_sf"/>
</dbReference>
<feature type="compositionally biased region" description="Basic and acidic residues" evidence="16">
    <location>
        <begin position="1678"/>
        <end position="1695"/>
    </location>
</feature>
<keyword evidence="7" id="KW-0770">Synapse</keyword>
<accession>A0A670IQL7</accession>
<name>A0A670IQL7_PODMU</name>
<dbReference type="Pfam" id="PF00791">
    <property type="entry name" value="ZU5"/>
    <property type="match status" value="2"/>
</dbReference>
<evidence type="ECO:0000256" key="15">
    <source>
        <dbReference type="PROSITE-ProRule" id="PRU00023"/>
    </source>
</evidence>
<dbReference type="Pfam" id="PF17809">
    <property type="entry name" value="UPA_2"/>
    <property type="match status" value="1"/>
</dbReference>
<reference evidence="19 20" key="1">
    <citation type="journal article" date="2019" name="Proc. Natl. Acad. Sci. U.S.A.">
        <title>Regulatory changes in pterin and carotenoid genes underlie balanced color polymorphisms in the wall lizard.</title>
        <authorList>
            <person name="Andrade P."/>
            <person name="Pinho C."/>
            <person name="Perez I de Lanuza G."/>
            <person name="Afonso S."/>
            <person name="Brejcha J."/>
            <person name="Rubin C.J."/>
            <person name="Wallerman O."/>
            <person name="Pereira P."/>
            <person name="Sabatino S.J."/>
            <person name="Bellati A."/>
            <person name="Pellitteri-Rosa D."/>
            <person name="Bosakova Z."/>
            <person name="Bunikis I."/>
            <person name="Carretero M.A."/>
            <person name="Feiner N."/>
            <person name="Marsik P."/>
            <person name="Pauperio F."/>
            <person name="Salvi D."/>
            <person name="Soler L."/>
            <person name="While G.M."/>
            <person name="Uller T."/>
            <person name="Font E."/>
            <person name="Andersson L."/>
            <person name="Carneiro M."/>
        </authorList>
    </citation>
    <scope>NUCLEOTIDE SEQUENCE</scope>
</reference>
<feature type="compositionally biased region" description="Polar residues" evidence="16">
    <location>
        <begin position="1829"/>
        <end position="1838"/>
    </location>
</feature>
<dbReference type="SMART" id="SM00218">
    <property type="entry name" value="ZU5"/>
    <property type="match status" value="1"/>
</dbReference>
<dbReference type="Pfam" id="PF00023">
    <property type="entry name" value="Ank"/>
    <property type="match status" value="2"/>
</dbReference>
<feature type="region of interest" description="Disordered" evidence="16">
    <location>
        <begin position="2123"/>
        <end position="2463"/>
    </location>
</feature>
<dbReference type="FunFam" id="1.10.533.10:FF:000002">
    <property type="entry name" value="Ankyrin-3 isoform 2"/>
    <property type="match status" value="1"/>
</dbReference>
<feature type="compositionally biased region" description="Basic and acidic residues" evidence="16">
    <location>
        <begin position="2356"/>
        <end position="2365"/>
    </location>
</feature>
<feature type="region of interest" description="Disordered" evidence="16">
    <location>
        <begin position="2764"/>
        <end position="2821"/>
    </location>
</feature>
<evidence type="ECO:0000256" key="16">
    <source>
        <dbReference type="SAM" id="MobiDB-lite"/>
    </source>
</evidence>
<feature type="region of interest" description="Disordered" evidence="16">
    <location>
        <begin position="2844"/>
        <end position="2936"/>
    </location>
</feature>
<gene>
    <name evidence="19" type="primary">ANK2</name>
</gene>
<dbReference type="SUPFAM" id="SSF47986">
    <property type="entry name" value="DEATH domain"/>
    <property type="match status" value="1"/>
</dbReference>
<dbReference type="Gene3D" id="1.25.40.20">
    <property type="entry name" value="Ankyrin repeat-containing domain"/>
    <property type="match status" value="3"/>
</dbReference>
<dbReference type="FunFam" id="2.60.40.2660:FF:000001">
    <property type="entry name" value="Ankyrin-3 isoform 2"/>
    <property type="match status" value="1"/>
</dbReference>
<dbReference type="SMART" id="SM00248">
    <property type="entry name" value="ANK"/>
    <property type="match status" value="22"/>
</dbReference>
<keyword evidence="20" id="KW-1185">Reference proteome</keyword>
<dbReference type="FunFam" id="2.60.220.30:FF:000002">
    <property type="entry name" value="Ankyrin-3 isoform 2"/>
    <property type="match status" value="1"/>
</dbReference>
<evidence type="ECO:0000256" key="2">
    <source>
        <dbReference type="ARBA" id="ARBA00004371"/>
    </source>
</evidence>
<dbReference type="SMART" id="SM00005">
    <property type="entry name" value="DEATH"/>
    <property type="match status" value="1"/>
</dbReference>
<keyword evidence="6" id="KW-0677">Repeat</keyword>
<feature type="repeat" description="ANK" evidence="15">
    <location>
        <begin position="625"/>
        <end position="657"/>
    </location>
</feature>
<keyword evidence="5" id="KW-0597">Phosphoprotein</keyword>
<dbReference type="Ensembl" id="ENSPMRT00000015419.1">
    <property type="protein sequence ID" value="ENSPMRP00000014438.1"/>
    <property type="gene ID" value="ENSPMRG00000008051.1"/>
</dbReference>
<feature type="compositionally biased region" description="Basic and acidic residues" evidence="16">
    <location>
        <begin position="2415"/>
        <end position="2425"/>
    </location>
</feature>
<dbReference type="PROSITE" id="PS50088">
    <property type="entry name" value="ANK_REPEAT"/>
    <property type="match status" value="20"/>
</dbReference>
<feature type="repeat" description="ANK" evidence="15">
    <location>
        <begin position="460"/>
        <end position="492"/>
    </location>
</feature>
<feature type="compositionally biased region" description="Basic and acidic residues" evidence="16">
    <location>
        <begin position="1815"/>
        <end position="1827"/>
    </location>
</feature>
<feature type="domain" description="ZU5" evidence="18">
    <location>
        <begin position="932"/>
        <end position="1087"/>
    </location>
</feature>
<dbReference type="Pfam" id="PF00531">
    <property type="entry name" value="Death"/>
    <property type="match status" value="1"/>
</dbReference>
<keyword evidence="11" id="KW-0458">Lysosome</keyword>
<feature type="domain" description="Death" evidence="17">
    <location>
        <begin position="3021"/>
        <end position="3105"/>
    </location>
</feature>
<feature type="compositionally biased region" description="Polar residues" evidence="16">
    <location>
        <begin position="2235"/>
        <end position="2245"/>
    </location>
</feature>
<evidence type="ECO:0000256" key="5">
    <source>
        <dbReference type="ARBA" id="ARBA00022553"/>
    </source>
</evidence>
<feature type="compositionally biased region" description="Low complexity" evidence="16">
    <location>
        <begin position="1713"/>
        <end position="1724"/>
    </location>
</feature>
<feature type="compositionally biased region" description="Basic and acidic residues" evidence="16">
    <location>
        <begin position="1623"/>
        <end position="1639"/>
    </location>
</feature>
<dbReference type="InterPro" id="IPR051165">
    <property type="entry name" value="Multifunctional_ANK_Repeat"/>
</dbReference>
<feature type="compositionally biased region" description="Basic and acidic residues" evidence="16">
    <location>
        <begin position="1748"/>
        <end position="1760"/>
    </location>
</feature>
<feature type="repeat" description="ANK" evidence="15">
    <location>
        <begin position="559"/>
        <end position="591"/>
    </location>
</feature>
<dbReference type="InterPro" id="IPR040745">
    <property type="entry name" value="Ankyrin_UPA"/>
</dbReference>
<sequence length="3170" mass="348565">MGNAPVCQACHTDKGVRVQGNIQDVDKIPDYYGCNNEEAKYPETLSDSNASFLRAARAGNLDKVVEYLKGGIDINTCNQNGLNALHLAAKEGHVGLVQELLERGSAVDSATKKGNTALHIASLAGQAEVVKVLNGFTPLYMAAQENHIEVVKYLLENGANQSTATEDGFTPLAVALQQGHNQAVAILLENDTKGKVRLPALHIAARKDDTKSAALLLQNDHNADVQSKSGFTPLHIAAHYGNVNVATLLLNRGAVVDFTARNGITPLHVASKRGNTNMVKLLLDRGGQIDAKTRDGLTPLHCAARSGHDQVVELLLERGAPLLARTKNGLSPLHMAAQGDHVECVKHLLQHKAPVDDVTLDYLTALHVAAHCGHYRVTKLLLDKRANPNARALNGFTPLHIACKKNRIKVMELLVKYGASIQAITESGLTPIHVAAFMGHLNIVLLLLQNGASPDVTNIRGETALHMAARAGQVEVVRCLLRNGALVDARAREEQTPLHIASRLGKTEIVQLLLQHMAHPDAATTNGYTPLHISAREGQVDVASVLLEAGAAHSLATKKGFTPLHVAAKYGSIDVAKLLLQRRASPDSSGKNGLTPLHVAAHYDNQKVALLLLEKGSSPHATAKNGYTPLHIAAKKNQMQIATTLLNYGAETNILTKQGVTPLHLASQEGHADLVNLLLEKGANIHVATKSGLTSLHLAAQEDKVNVADILIKHGANKDAQTKLGYSPLIVACHYGNIKMVNFLLKQGANVNAKTKNGYTPLHQAAQQGHTHIINVLLQHGAKPNAITANGNTALAIAKRLGYISVVDTLKVVTEEVITTTTTVTEKHKLNVPETMTEVLDVSDEEGKKNALPQCISITQYVCDDTMTGDGGEYLRPEDLKELGDDSLPSSQFLDGMNYLRYSLEGGRSDRYYCTKNGSTQLIALFLPIFSFLVSFMVDARGGAMRGCRHNGLRIIIPPRKCTAPTRVTCRLVKRHRLATMPPMVEGEGLASRLIEVGPSGAQFLGPVIVEIPHFAALRGKERELVILRSENGDNWKEHFCEFTEDELNEILNGMDEVLDTPEELEKKRICRIITRDFPQYFAVVSRVKQDSNLIGPEGGVLSSTVVPQVQAVFPEGALTKRIRVGLQAQPMHNELVKKILGNKATFSPIVTLEPRRRKFHKPITMTIPVPKASSDLMINGYGGDAPTLRLLCSITGGTTPAQWEDITGTTPLTFVNECVSFTTNVSARFWLIDCRQIQESVTFASQVYREIICVPYMAKFVVFAKSHDPIEARLRCFCMTDDKVDKTLEQQENFAEVARSRDVEVLEGKPIYVDCFGNLVPLTKSGQHHIFSFYAFKENRLPLFVKVRDTTQEPCGRLSFMKEPKSSRGLVHQAICNLNITLPNYTKVLHNTMKRSLLTYYFVDPPTAAIKDSHFSPDYIFSISIFDFHLFPMFFPICIKDDDETESTETSVLKSHLVNEVPVLASPDLLSEVSEMKQDLIKMSAILTTDSAEKSGSIKVKDLVKAADEEPGEPFEIVERVKEDLEKVNEILRSGSCPKEGPVLQRSSSEKELAEEEWVLVSDEEIEEAKQNAPLEVTEPVCTETRIGKGKTEKEKKDMKKQVQQKPTLEIKKPVRKKLKDKQKPKDEETKGNKEHSGLTKFSSDESIDEEVGLAPAEPSKATAVSPVIEETPIGSIKDKVKALQKRVEDEQKGRSKLPVRTPGKEGPPVSPTTKKPPVSPSSKTERLEETMSVRELMKAFQSGQDPSKHKAGLFEHKSVKQKQQVSEKEPAKKGAAQADTEKKQAMTQRDTHKKDSPKGKKSQEPQAEAGLQSKKEAQGTLKKDLAMQQTKLQSSKTAEKDVPATDDDNAKGVALTFDDQGDTDLQISPDRKTSTDFTDVIKEELEENDKYQQFRHISITEEGELHLDQVLTSPFNVSFPSEYVKDGFLPALSLQSGALDGSSESLKHEGIADSPVGSLLDGTPQISSEESYKHEGLAETPETSPESLSFSPKKTETAEQMEETELASTVQRAAEAHSPKGLSPTKSERTVADKDIKVIIGSDSLSPRLSEEVEVTTSKEEIGKCTDSSSTLIDKDAVRDELSMATEQGHLTKLSEVHDTILEKEDQASFEHHAISRGLELSLPSQDSEGLSPVADESLAISHKDSLEASPVLEDNSSRKTPDSLEPSPTKESPCRDSLESSPVEQKTKTGFPPGPGPMQAAFAKAENFPELTPVRSRLLRDPDGSAEDDSLEQTSLMESSGKSPLSPETPSSEEISYEITPKTADSQMLSNIPKSAVIPEVSEEPEDDPEAKQKRDYRKDPKQEDAASASDLEAAFELEFAPSTPIEDDAIPTVLTSAAESRKTSSSSESEPELTKLKKEADSGLLMEPVIRVQPPSPHLCHRDSSSSPEETGFQPIESKQHEFGTEEDNTESDKPTEETKMSGDTSLASDTSIIAQASESKCYSTDESDTASPNGPMISDLAETNNIVEMAQRDFCSVEHSADHSPQTTQKEATSLDEAALQDIRDEAEKIINQVIITRTDVDSDKWSQIREDDDAFEARVKEEEQRIFGLMVDRRSQGTTPDTTPARTPTEEGTPTSEQNPFLFQEGKLFEMTRSGAIDMTKRNYSDENLHFFQMGEQSQEDVSLSEEMREAEGLESLQQEQPPVPFASSELDEAEMPIKGSLTSASEDEASGFYTTKGDIKSRIPIKMGISASSKSPKKETAPSDDDDFFPRADTEDMFDSSQVPCPVSPEQTVIDVQLDFSTVTRSQKSVIEIPTAIMESVPSESKSKIPIRTTPAASHSLQQSELESLPSDSFVEALEESEDDPSKPKSKIPVKAVFQRVEQECLYTETSVWKPESAKALDKTCKLPAKQDVRSKSESDESASVDSKAKRSVKARSYAEAEAETRERVGEMKLEVESDEQTTSRPKIFPSRLPVKNRSASASRSAVSPTKESKEHFFDLYKNSIEFFEEISDEASKLVDRLTQSEKEQELVSDDESSSALEVSVIENVPSIETQQSVAEDIFDTRPIWDESIETLIERIPDENVPDHVEELARELDFTEEQIHQIRIENPNSLQDQSHALLKYWLERDGKHATDSSLTECLTKINRMDIVHLMENTMERSRDHNRTYAEIEQTIGLDHSEGKGEVTHLCSLFSKLSALMTQPSKPCLLRIQTDLLAQKLGSG</sequence>
<dbReference type="PANTHER" id="PTHR24123">
    <property type="entry name" value="ANKYRIN REPEAT-CONTAINING"/>
    <property type="match status" value="1"/>
</dbReference>
<evidence type="ECO:0000256" key="12">
    <source>
        <dbReference type="ARBA" id="ARBA00023257"/>
    </source>
</evidence>
<evidence type="ECO:0000256" key="8">
    <source>
        <dbReference type="ARBA" id="ARBA00023043"/>
    </source>
</evidence>
<feature type="repeat" description="ANK" evidence="15">
    <location>
        <begin position="295"/>
        <end position="327"/>
    </location>
</feature>
<evidence type="ECO:0000313" key="20">
    <source>
        <dbReference type="Proteomes" id="UP000472272"/>
    </source>
</evidence>
<feature type="compositionally biased region" description="Low complexity" evidence="16">
    <location>
        <begin position="2925"/>
        <end position="2935"/>
    </location>
</feature>
<dbReference type="InterPro" id="IPR011029">
    <property type="entry name" value="DEATH-like_dom_sf"/>
</dbReference>
<dbReference type="Pfam" id="PF12796">
    <property type="entry name" value="Ank_2"/>
    <property type="match status" value="7"/>
</dbReference>
<dbReference type="PROSITE" id="PS50017">
    <property type="entry name" value="DEATH_DOMAIN"/>
    <property type="match status" value="1"/>
</dbReference>
<evidence type="ECO:0000256" key="13">
    <source>
        <dbReference type="ARBA" id="ARBA00024012"/>
    </source>
</evidence>
<feature type="repeat" description="ANK" evidence="15">
    <location>
        <begin position="113"/>
        <end position="133"/>
    </location>
</feature>
<feature type="compositionally biased region" description="Basic and acidic residues" evidence="16">
    <location>
        <begin position="1725"/>
        <end position="1739"/>
    </location>
</feature>
<dbReference type="GO" id="GO:0072659">
    <property type="term" value="P:protein localization to plasma membrane"/>
    <property type="evidence" value="ECO:0007669"/>
    <property type="project" value="UniProtKB-ARBA"/>
</dbReference>
<dbReference type="PROSITE" id="PS50297">
    <property type="entry name" value="ANK_REP_REGION"/>
    <property type="match status" value="20"/>
</dbReference>
<keyword evidence="8 15" id="KW-0040">ANK repeat</keyword>
<reference evidence="19" key="2">
    <citation type="submission" date="2025-08" db="UniProtKB">
        <authorList>
            <consortium name="Ensembl"/>
        </authorList>
    </citation>
    <scope>IDENTIFICATION</scope>
</reference>
<feature type="compositionally biased region" description="Polar residues" evidence="16">
    <location>
        <begin position="2426"/>
        <end position="2457"/>
    </location>
</feature>
<dbReference type="SUPFAM" id="SSF48403">
    <property type="entry name" value="Ankyrin repeat"/>
    <property type="match status" value="3"/>
</dbReference>
<dbReference type="Proteomes" id="UP000472272">
    <property type="component" value="Chromosome 9"/>
</dbReference>
<feature type="compositionally biased region" description="Polar residues" evidence="16">
    <location>
        <begin position="2576"/>
        <end position="2585"/>
    </location>
</feature>
<feature type="repeat" description="ANK" evidence="15">
    <location>
        <begin position="229"/>
        <end position="261"/>
    </location>
</feature>
<feature type="compositionally biased region" description="Low complexity" evidence="16">
    <location>
        <begin position="2309"/>
        <end position="2324"/>
    </location>
</feature>